<dbReference type="EMBL" id="JAHHIF010000069">
    <property type="protein sequence ID" value="MBW4548718.1"/>
    <property type="molecule type" value="Genomic_DNA"/>
</dbReference>
<evidence type="ECO:0000313" key="2">
    <source>
        <dbReference type="Proteomes" id="UP000753908"/>
    </source>
</evidence>
<protein>
    <recommendedName>
        <fullName evidence="3">DUF1579 domain-containing protein</fullName>
    </recommendedName>
</protein>
<proteinExistence type="predicted"/>
<evidence type="ECO:0000313" key="1">
    <source>
        <dbReference type="EMBL" id="MBW4548718.1"/>
    </source>
</evidence>
<comment type="caution">
    <text evidence="1">The sequence shown here is derived from an EMBL/GenBank/DDBJ whole genome shotgun (WGS) entry which is preliminary data.</text>
</comment>
<name>A0A951PS40_9CYAN</name>
<dbReference type="InterPro" id="IPR012674">
    <property type="entry name" value="Calycin"/>
</dbReference>
<dbReference type="SUPFAM" id="SSF50814">
    <property type="entry name" value="Lipocalins"/>
    <property type="match status" value="1"/>
</dbReference>
<evidence type="ECO:0008006" key="3">
    <source>
        <dbReference type="Google" id="ProtNLM"/>
    </source>
</evidence>
<accession>A0A951PS40</accession>
<organism evidence="1 2">
    <name type="scientific">Symplocastrum torsivum CPER-KK1</name>
    <dbReference type="NCBI Taxonomy" id="450513"/>
    <lineage>
        <taxon>Bacteria</taxon>
        <taxon>Bacillati</taxon>
        <taxon>Cyanobacteriota</taxon>
        <taxon>Cyanophyceae</taxon>
        <taxon>Oscillatoriophycideae</taxon>
        <taxon>Oscillatoriales</taxon>
        <taxon>Microcoleaceae</taxon>
        <taxon>Symplocastrum</taxon>
    </lineage>
</organism>
<gene>
    <name evidence="1" type="ORF">KME25_30580</name>
</gene>
<dbReference type="AlphaFoldDB" id="A0A951PS40"/>
<reference evidence="1" key="1">
    <citation type="submission" date="2021-05" db="EMBL/GenBank/DDBJ databases">
        <authorList>
            <person name="Pietrasiak N."/>
            <person name="Ward R."/>
            <person name="Stajich J.E."/>
            <person name="Kurbessoian T."/>
        </authorList>
    </citation>
    <scope>NUCLEOTIDE SEQUENCE</scope>
    <source>
        <strain evidence="1">CPER-KK1</strain>
    </source>
</reference>
<reference evidence="1" key="2">
    <citation type="journal article" date="2022" name="Microbiol. Resour. Announc.">
        <title>Metagenome Sequencing to Explore Phylogenomics of Terrestrial Cyanobacteria.</title>
        <authorList>
            <person name="Ward R.D."/>
            <person name="Stajich J.E."/>
            <person name="Johansen J.R."/>
            <person name="Huntemann M."/>
            <person name="Clum A."/>
            <person name="Foster B."/>
            <person name="Foster B."/>
            <person name="Roux S."/>
            <person name="Palaniappan K."/>
            <person name="Varghese N."/>
            <person name="Mukherjee S."/>
            <person name="Reddy T.B.K."/>
            <person name="Daum C."/>
            <person name="Copeland A."/>
            <person name="Chen I.A."/>
            <person name="Ivanova N.N."/>
            <person name="Kyrpides N.C."/>
            <person name="Shapiro N."/>
            <person name="Eloe-Fadrosh E.A."/>
            <person name="Pietrasiak N."/>
        </authorList>
    </citation>
    <scope>NUCLEOTIDE SEQUENCE</scope>
    <source>
        <strain evidence="1">CPER-KK1</strain>
    </source>
</reference>
<sequence>MSLQPAQGQSNENPEMTKTGFLERLVGQWEGEGKSNNREIRDLMQFEWALNQRFVRFFYRAIAGDNYEGEGYIWYNPSHRCYEWWEFNNGQRPVRRHTGHSNPNQLVLEEDGEEQKMRLTFTFVDDSTLEMTESVLEEEQVEPYVRVRFQRKT</sequence>
<dbReference type="Proteomes" id="UP000753908">
    <property type="component" value="Unassembled WGS sequence"/>
</dbReference>